<name>X1TE08_9ZZZZ</name>
<dbReference type="AlphaFoldDB" id="X1TE08"/>
<sequence length="336" mass="37894">MKGIVFTNFRRQNGNTLITPPQKARQQIQWGQQLHPYRNCQHVDLIYIFIIEGYQALLSGKIPFQTLTIERAMREILQAAASAEKIGDKVQIIGIEELIPTLAYFQDIAQDSGQPLNNLLLGGGKSAYYDSPKMIEAFIRLARGFHSKTEEVILRVDEDVKVNPKGIDTLIDYCGNLSYGSGQDEYCFLSGNYRYHKPEDLLNDYAVRTHQFASVGTKALSPRDRNYKIVKHWLDSIADIGADPYNQVISGAGLNISLQSITTLPPFANAGSPIIWIDDHLKRLLHEALGHFSPLKQLSPPKDVSSYRYCEDASFKQDRYPGGIQQGDINWAVEQY</sequence>
<organism evidence="1">
    <name type="scientific">marine sediment metagenome</name>
    <dbReference type="NCBI Taxonomy" id="412755"/>
    <lineage>
        <taxon>unclassified sequences</taxon>
        <taxon>metagenomes</taxon>
        <taxon>ecological metagenomes</taxon>
    </lineage>
</organism>
<evidence type="ECO:0000313" key="1">
    <source>
        <dbReference type="EMBL" id="GAI85840.1"/>
    </source>
</evidence>
<reference evidence="1" key="1">
    <citation type="journal article" date="2014" name="Front. Microbiol.">
        <title>High frequency of phylogenetically diverse reductive dehalogenase-homologous genes in deep subseafloor sedimentary metagenomes.</title>
        <authorList>
            <person name="Kawai M."/>
            <person name="Futagami T."/>
            <person name="Toyoda A."/>
            <person name="Takaki Y."/>
            <person name="Nishi S."/>
            <person name="Hori S."/>
            <person name="Arai W."/>
            <person name="Tsubouchi T."/>
            <person name="Morono Y."/>
            <person name="Uchiyama I."/>
            <person name="Ito T."/>
            <person name="Fujiyama A."/>
            <person name="Inagaki F."/>
            <person name="Takami H."/>
        </authorList>
    </citation>
    <scope>NUCLEOTIDE SEQUENCE</scope>
    <source>
        <strain evidence="1">Expedition CK06-06</strain>
    </source>
</reference>
<dbReference type="EMBL" id="BARW01007224">
    <property type="protein sequence ID" value="GAI85840.1"/>
    <property type="molecule type" value="Genomic_DNA"/>
</dbReference>
<protein>
    <submittedName>
        <fullName evidence="1">Uncharacterized protein</fullName>
    </submittedName>
</protein>
<comment type="caution">
    <text evidence="1">The sequence shown here is derived from an EMBL/GenBank/DDBJ whole genome shotgun (WGS) entry which is preliminary data.</text>
</comment>
<gene>
    <name evidence="1" type="ORF">S12H4_15087</name>
</gene>
<accession>X1TE08</accession>
<feature type="non-terminal residue" evidence="1">
    <location>
        <position position="336"/>
    </location>
</feature>
<proteinExistence type="predicted"/>